<feature type="domain" description="Galactofuranosyltransferase GlfT2 N-terminal" evidence="1">
    <location>
        <begin position="50"/>
        <end position="167"/>
    </location>
</feature>
<dbReference type="AlphaFoldDB" id="A0A395VAV0"/>
<dbReference type="Gene3D" id="3.90.550.60">
    <property type="match status" value="1"/>
</dbReference>
<reference evidence="2 3" key="1">
    <citation type="submission" date="2018-08" db="EMBL/GenBank/DDBJ databases">
        <title>A genome reference for cultivated species of the human gut microbiota.</title>
        <authorList>
            <person name="Zou Y."/>
            <person name="Xue W."/>
            <person name="Luo G."/>
        </authorList>
    </citation>
    <scope>NUCLEOTIDE SEQUENCE [LARGE SCALE GENOMIC DNA]</scope>
    <source>
        <strain evidence="2 3">AF22-12AC</strain>
    </source>
</reference>
<dbReference type="Pfam" id="PF17994">
    <property type="entry name" value="Glft2_N"/>
    <property type="match status" value="1"/>
</dbReference>
<evidence type="ECO:0000313" key="3">
    <source>
        <dbReference type="Proteomes" id="UP000266172"/>
    </source>
</evidence>
<dbReference type="InterPro" id="IPR040492">
    <property type="entry name" value="GlfT2_N"/>
</dbReference>
<protein>
    <submittedName>
        <fullName evidence="2">Glycosyltransferase family 2 protein</fullName>
    </submittedName>
</protein>
<keyword evidence="2" id="KW-0808">Transferase</keyword>
<comment type="caution">
    <text evidence="2">The sequence shown here is derived from an EMBL/GenBank/DDBJ whole genome shotgun (WGS) entry which is preliminary data.</text>
</comment>
<organism evidence="2 3">
    <name type="scientific">Roseburia hominis</name>
    <dbReference type="NCBI Taxonomy" id="301301"/>
    <lineage>
        <taxon>Bacteria</taxon>
        <taxon>Bacillati</taxon>
        <taxon>Bacillota</taxon>
        <taxon>Clostridia</taxon>
        <taxon>Lachnospirales</taxon>
        <taxon>Lachnospiraceae</taxon>
        <taxon>Roseburia</taxon>
    </lineage>
</organism>
<dbReference type="InterPro" id="IPR029044">
    <property type="entry name" value="Nucleotide-diphossugar_trans"/>
</dbReference>
<proteinExistence type="predicted"/>
<gene>
    <name evidence="2" type="ORF">DWX93_10705</name>
</gene>
<evidence type="ECO:0000313" key="2">
    <source>
        <dbReference type="EMBL" id="RGS39686.1"/>
    </source>
</evidence>
<dbReference type="GO" id="GO:0016740">
    <property type="term" value="F:transferase activity"/>
    <property type="evidence" value="ECO:0007669"/>
    <property type="project" value="UniProtKB-KW"/>
</dbReference>
<sequence length="627" mass="72398">MEIQKILFPEVGRCTEKELYYRTEQECSRPTPGVLHEQTLMENQRKALEDVANNSRITFSYEKKQIMMQKDAVVAFDTYFNGLSIEKWKKYTVIGDVSLKLTLSGRFMVTLLTKEKIKDDVLVHVISETIVESEKETEFEFPYTFADARGMYTFTLTALSDNSVFAGGSYHATVAQEKVRDVKIGIAICTFKREPFIEKNLRILNEAILKNPESPLYGHLEVFVADNGQTLDRERLSSDKIHINPNRNLGGAGGFTRDLIEIMTHNDELHVTHALLMDDDIVIEPESLIKTYRILTLLKEEYEDAFIGGAMLRLDKQAIQVEAGASWNGGFLKSLKQNLDLRMCDSCLYNEIEEYTEFNAWWYCCFPMKVVTPENLPMPIFIRGDDLEYGLRNMKTLILMNGICVWHEPFENKYSSFLEYYIMRNQLIDNSFHCPWYGAKQLNRAIMGHCFREVIYYRYKNVDLYLQGIKDFLKGPAWLMEQDGEALHKSVMAAGYRGQDLNTLDVPFDYPTFEQSYKYVDNKKSKIKRMLTMNGLFLRAKGTNVVPMSAARPALFYRKKKVLQYDVTSKKGFVTEKSFGSSMHCLCSAVGLTIVVRFKLKKAQDAWRTEGLKLRTLDFWNGFLGLK</sequence>
<dbReference type="RefSeq" id="WP_118097638.1">
    <property type="nucleotide sequence ID" value="NZ_QRVL01000008.1"/>
</dbReference>
<name>A0A395VAV0_9FIRM</name>
<dbReference type="SUPFAM" id="SSF53448">
    <property type="entry name" value="Nucleotide-diphospho-sugar transferases"/>
    <property type="match status" value="1"/>
</dbReference>
<dbReference type="Proteomes" id="UP000266172">
    <property type="component" value="Unassembled WGS sequence"/>
</dbReference>
<accession>A0A395VAV0</accession>
<dbReference type="EMBL" id="QRVL01000008">
    <property type="protein sequence ID" value="RGS39686.1"/>
    <property type="molecule type" value="Genomic_DNA"/>
</dbReference>
<evidence type="ECO:0000259" key="1">
    <source>
        <dbReference type="Pfam" id="PF17994"/>
    </source>
</evidence>